<comment type="caution">
    <text evidence="4">The sequence shown here is derived from an EMBL/GenBank/DDBJ whole genome shotgun (WGS) entry which is preliminary data.</text>
</comment>
<organism evidence="4">
    <name type="scientific">bioreactor metagenome</name>
    <dbReference type="NCBI Taxonomy" id="1076179"/>
    <lineage>
        <taxon>unclassified sequences</taxon>
        <taxon>metagenomes</taxon>
        <taxon>ecological metagenomes</taxon>
    </lineage>
</organism>
<evidence type="ECO:0000256" key="1">
    <source>
        <dbReference type="SAM" id="MobiDB-lite"/>
    </source>
</evidence>
<dbReference type="PANTHER" id="PTHR47245">
    <property type="entry name" value="PEPTIDYLPROLYL ISOMERASE"/>
    <property type="match status" value="1"/>
</dbReference>
<evidence type="ECO:0000256" key="2">
    <source>
        <dbReference type="SAM" id="Phobius"/>
    </source>
</evidence>
<dbReference type="SUPFAM" id="SSF109998">
    <property type="entry name" value="Triger factor/SurA peptide-binding domain-like"/>
    <property type="match status" value="1"/>
</dbReference>
<dbReference type="InterPro" id="IPR027304">
    <property type="entry name" value="Trigger_fact/SurA_dom_sf"/>
</dbReference>
<feature type="domain" description="PpiC" evidence="3">
    <location>
        <begin position="366"/>
        <end position="501"/>
    </location>
</feature>
<feature type="transmembrane region" description="Helical" evidence="2">
    <location>
        <begin position="34"/>
        <end position="53"/>
    </location>
</feature>
<dbReference type="Pfam" id="PF13616">
    <property type="entry name" value="Rotamase_3"/>
    <property type="match status" value="1"/>
</dbReference>
<dbReference type="GO" id="GO:0003755">
    <property type="term" value="F:peptidyl-prolyl cis-trans isomerase activity"/>
    <property type="evidence" value="ECO:0007669"/>
    <property type="project" value="InterPro"/>
</dbReference>
<protein>
    <recommendedName>
        <fullName evidence="3">PpiC domain-containing protein</fullName>
    </recommendedName>
</protein>
<dbReference type="InterPro" id="IPR046357">
    <property type="entry name" value="PPIase_dom_sf"/>
</dbReference>
<dbReference type="EMBL" id="VSSQ01007237">
    <property type="protein sequence ID" value="MPM35286.1"/>
    <property type="molecule type" value="Genomic_DNA"/>
</dbReference>
<accession>A0A644Z352</accession>
<dbReference type="InterPro" id="IPR000297">
    <property type="entry name" value="PPIase_PpiC"/>
</dbReference>
<keyword evidence="2" id="KW-0812">Transmembrane</keyword>
<proteinExistence type="predicted"/>
<dbReference type="AlphaFoldDB" id="A0A644Z352"/>
<reference evidence="4" key="1">
    <citation type="submission" date="2019-08" db="EMBL/GenBank/DDBJ databases">
        <authorList>
            <person name="Kucharzyk K."/>
            <person name="Murdoch R.W."/>
            <person name="Higgins S."/>
            <person name="Loffler F."/>
        </authorList>
    </citation>
    <scope>NUCLEOTIDE SEQUENCE</scope>
</reference>
<dbReference type="PANTHER" id="PTHR47245:SF2">
    <property type="entry name" value="PEPTIDYL-PROLYL CIS-TRANS ISOMERASE HP_0175-RELATED"/>
    <property type="match status" value="1"/>
</dbReference>
<evidence type="ECO:0000313" key="4">
    <source>
        <dbReference type="EMBL" id="MPM35286.1"/>
    </source>
</evidence>
<dbReference type="SUPFAM" id="SSF54534">
    <property type="entry name" value="FKBP-like"/>
    <property type="match status" value="1"/>
</dbReference>
<keyword evidence="2" id="KW-0472">Membrane</keyword>
<name>A0A644Z352_9ZZZZ</name>
<dbReference type="InterPro" id="IPR050245">
    <property type="entry name" value="PrsA_foldase"/>
</dbReference>
<feature type="region of interest" description="Disordered" evidence="1">
    <location>
        <begin position="1"/>
        <end position="24"/>
    </location>
</feature>
<evidence type="ECO:0000259" key="3">
    <source>
        <dbReference type="PROSITE" id="PS50198"/>
    </source>
</evidence>
<dbReference type="PROSITE" id="PS50198">
    <property type="entry name" value="PPIC_PPIASE_2"/>
    <property type="match status" value="1"/>
</dbReference>
<sequence>MSASREKKQRQNEGLTEKQRKEQKEAQKNKVRNIIYIVMGAIVLVLIAALLIWHSGIIQRSTTAATVDDEKFNAGEVSYYYYSVKNQTVNMAKQYAQYGMSYGYDTTLEPSEQIYNQDTGETYEEYFKQTALDNLRWVVLMDGEAKKAGYTLSDDGKAQIQSAKDSIAKYSTQSGYTKAAYLKLLYGTYMTETIFNQQIEMNVLAQEYSTYYKAQFTYTDAELEDYYKENSATLDTYDFRYCFIPSNVETTKDASGNEQAATDEQKAAAQKVAVADAEKMIARVKAGEAFNTVAADYVSSDTAASFADAEYNHVTDKLGSDISSTAYGSWVTDASRVKGDCGYVESGTSGCYVILFNSRVRSEDIYQTVDVRHILIKAETTAAASDASASPSPSDSTDTTTALPTAEQLAAAKAKAEELLAQWKAGDATSESFATLANENSDDTGSNTNGGLYEGVTRGQMITSFNDWCFAAGRKVGDTGIVENTDSSGNVLGYHVMYMEKLGEIRWKYQANSDLASADYNTWYNGLEFSYVVKAVDKGMALVG</sequence>
<keyword evidence="2" id="KW-1133">Transmembrane helix</keyword>
<gene>
    <name evidence="4" type="ORF">SDC9_81876</name>
</gene>
<dbReference type="Gene3D" id="3.10.50.40">
    <property type="match status" value="1"/>
</dbReference>